<reference evidence="4" key="1">
    <citation type="submission" date="2016-05" db="EMBL/GenBank/DDBJ databases">
        <authorList>
            <person name="Naeem Raeece"/>
        </authorList>
    </citation>
    <scope>NUCLEOTIDE SEQUENCE [LARGE SCALE GENOMIC DNA]</scope>
</reference>
<dbReference type="EMBL" id="FLQV01002245">
    <property type="protein sequence ID" value="SBT01014.1"/>
    <property type="molecule type" value="Genomic_DNA"/>
</dbReference>
<accession>A0A1A8X9S4</accession>
<evidence type="ECO:0000256" key="2">
    <source>
        <dbReference type="SAM" id="Phobius"/>
    </source>
</evidence>
<keyword evidence="2" id="KW-1133">Transmembrane helix</keyword>
<protein>
    <submittedName>
        <fullName evidence="3">Uncharacterized protein</fullName>
    </submittedName>
</protein>
<feature type="region of interest" description="Disordered" evidence="1">
    <location>
        <begin position="356"/>
        <end position="375"/>
    </location>
</feature>
<feature type="compositionally biased region" description="Basic and acidic residues" evidence="1">
    <location>
        <begin position="260"/>
        <end position="349"/>
    </location>
</feature>
<name>A0A1A8X9S4_PLAOA</name>
<gene>
    <name evidence="3" type="ORF">POVCU1_064000</name>
</gene>
<feature type="compositionally biased region" description="Polar residues" evidence="1">
    <location>
        <begin position="356"/>
        <end position="367"/>
    </location>
</feature>
<dbReference type="Proteomes" id="UP000078546">
    <property type="component" value="Unassembled WGS sequence"/>
</dbReference>
<keyword evidence="2" id="KW-0812">Transmembrane</keyword>
<organism evidence="3 4">
    <name type="scientific">Plasmodium ovale curtisi</name>
    <dbReference type="NCBI Taxonomy" id="864141"/>
    <lineage>
        <taxon>Eukaryota</taxon>
        <taxon>Sar</taxon>
        <taxon>Alveolata</taxon>
        <taxon>Apicomplexa</taxon>
        <taxon>Aconoidasida</taxon>
        <taxon>Haemosporida</taxon>
        <taxon>Plasmodiidae</taxon>
        <taxon>Plasmodium</taxon>
        <taxon>Plasmodium (Plasmodium)</taxon>
    </lineage>
</organism>
<sequence length="375" mass="43897">MKINGKQFKRDPKKTKVVIDKPIIYKYNKLYPNDNDTETNTNTTKELIKCNSSSVQGYLRLNLFALELNRYYNKAKSKFSILIGPYIVLILNMTIQMEENKDCDGLQDKNEVSKAPFSWNSIQYYAKRTVCNIKTHIMCIVQKKDNDCEYSWIILLGLVAAFMTVIGIIIIILHECGMCPCLSSIAKKKKEVDFYREQIVLMKQQMQMQQDDFYRELLRGDSTRGEGDEEGQESEEEEEESEEEEGESEEDEEEVEEEEEKGRDIGKKKDDDNEKRKDDDKGKRKDDDKEKQKDDDKEKQKDDDKEKQKGYDKEKRKDDDKEKRKGDDKTKRKDCDKEKQEDDDKEKQKASVCTYNLANGNSTNNDIQIGYHAVT</sequence>
<dbReference type="AlphaFoldDB" id="A0A1A8X9S4"/>
<evidence type="ECO:0000313" key="3">
    <source>
        <dbReference type="EMBL" id="SBT01014.1"/>
    </source>
</evidence>
<evidence type="ECO:0000256" key="1">
    <source>
        <dbReference type="SAM" id="MobiDB-lite"/>
    </source>
</evidence>
<proteinExistence type="predicted"/>
<keyword evidence="2" id="KW-0472">Membrane</keyword>
<feature type="transmembrane region" description="Helical" evidence="2">
    <location>
        <begin position="152"/>
        <end position="173"/>
    </location>
</feature>
<feature type="region of interest" description="Disordered" evidence="1">
    <location>
        <begin position="220"/>
        <end position="350"/>
    </location>
</feature>
<feature type="compositionally biased region" description="Acidic residues" evidence="1">
    <location>
        <begin position="227"/>
        <end position="259"/>
    </location>
</feature>
<evidence type="ECO:0000313" key="4">
    <source>
        <dbReference type="Proteomes" id="UP000078546"/>
    </source>
</evidence>